<evidence type="ECO:0000313" key="10">
    <source>
        <dbReference type="Proteomes" id="UP000663870"/>
    </source>
</evidence>
<evidence type="ECO:0000313" key="7">
    <source>
        <dbReference type="EMBL" id="CAF3568164.1"/>
    </source>
</evidence>
<feature type="compositionally biased region" description="Low complexity" evidence="1">
    <location>
        <begin position="88"/>
        <end position="108"/>
    </location>
</feature>
<feature type="region of interest" description="Disordered" evidence="1">
    <location>
        <begin position="1"/>
        <end position="20"/>
    </location>
</feature>
<dbReference type="EMBL" id="CAJOAX010000819">
    <property type="protein sequence ID" value="CAF3654586.1"/>
    <property type="molecule type" value="Genomic_DNA"/>
</dbReference>
<dbReference type="Proteomes" id="UP000663854">
    <property type="component" value="Unassembled WGS sequence"/>
</dbReference>
<dbReference type="Proteomes" id="UP000663870">
    <property type="component" value="Unassembled WGS sequence"/>
</dbReference>
<feature type="region of interest" description="Disordered" evidence="1">
    <location>
        <begin position="88"/>
        <end position="113"/>
    </location>
</feature>
<dbReference type="EMBL" id="CAJOBE010000099">
    <property type="protein sequence ID" value="CAF3568164.1"/>
    <property type="molecule type" value="Genomic_DNA"/>
</dbReference>
<evidence type="ECO:0000313" key="6">
    <source>
        <dbReference type="EMBL" id="CAF0801581.1"/>
    </source>
</evidence>
<evidence type="ECO:0000256" key="1">
    <source>
        <dbReference type="SAM" id="MobiDB-lite"/>
    </source>
</evidence>
<evidence type="ECO:0000313" key="2">
    <source>
        <dbReference type="EMBL" id="CAF0736397.1"/>
    </source>
</evidence>
<keyword evidence="10" id="KW-1185">Reference proteome</keyword>
<organism evidence="5 9">
    <name type="scientific">Rotaria sordida</name>
    <dbReference type="NCBI Taxonomy" id="392033"/>
    <lineage>
        <taxon>Eukaryota</taxon>
        <taxon>Metazoa</taxon>
        <taxon>Spiralia</taxon>
        <taxon>Gnathifera</taxon>
        <taxon>Rotifera</taxon>
        <taxon>Eurotatoria</taxon>
        <taxon>Bdelloidea</taxon>
        <taxon>Philodinida</taxon>
        <taxon>Philodinidae</taxon>
        <taxon>Rotaria</taxon>
    </lineage>
</organism>
<sequence>MTTTLDMNTPEEPTKDNNMNENTQHYVDKLHAQLVQDQIRRKHGRDYGRILREYNKPAQWYKASPVTQSVYFYDPHYQRYLQQYSKSSQNIPSITSSSRSVHRSTSPSTKYNINLHNPSKIYQHNQKIPSRLQSVPTLPPITTNKKTNDK</sequence>
<dbReference type="Proteomes" id="UP000663889">
    <property type="component" value="Unassembled WGS sequence"/>
</dbReference>
<comment type="caution">
    <text evidence="5">The sequence shown here is derived from an EMBL/GenBank/DDBJ whole genome shotgun (WGS) entry which is preliminary data.</text>
</comment>
<dbReference type="Proteomes" id="UP000663882">
    <property type="component" value="Unassembled WGS sequence"/>
</dbReference>
<dbReference type="EMBL" id="CAJNOL010000024">
    <property type="protein sequence ID" value="CAF0758431.1"/>
    <property type="molecule type" value="Genomic_DNA"/>
</dbReference>
<name>A0A813RCQ8_9BILA</name>
<dbReference type="EMBL" id="CAJNOO010000007">
    <property type="protein sequence ID" value="CAF0736397.1"/>
    <property type="molecule type" value="Genomic_DNA"/>
</dbReference>
<dbReference type="AlphaFoldDB" id="A0A813RCQ8"/>
<evidence type="ECO:0000313" key="5">
    <source>
        <dbReference type="EMBL" id="CAF0781813.1"/>
    </source>
</evidence>
<dbReference type="Proteomes" id="UP000663823">
    <property type="component" value="Unassembled WGS sequence"/>
</dbReference>
<gene>
    <name evidence="7" type="ORF">FNK824_LOCUS1805</name>
    <name evidence="3" type="ORF">JXQ802_LOCUS1989</name>
    <name evidence="4" type="ORF">JXQ802_LOCUS2067</name>
    <name evidence="8" type="ORF">OTI717_LOCUS9563</name>
    <name evidence="5" type="ORF">PYM288_LOCUS3660</name>
    <name evidence="2" type="ORF">RFH988_LOCUS459</name>
    <name evidence="6" type="ORF">SEV965_LOCUS656</name>
</gene>
<dbReference type="EMBL" id="CAJNOH010000029">
    <property type="protein sequence ID" value="CAF0781813.1"/>
    <property type="molecule type" value="Genomic_DNA"/>
</dbReference>
<dbReference type="EMBL" id="CAJNOU010000010">
    <property type="protein sequence ID" value="CAF0801581.1"/>
    <property type="molecule type" value="Genomic_DNA"/>
</dbReference>
<proteinExistence type="predicted"/>
<dbReference type="OrthoDB" id="10011648at2759"/>
<accession>A0A813RCQ8</accession>
<evidence type="ECO:0000313" key="3">
    <source>
        <dbReference type="EMBL" id="CAF0756955.1"/>
    </source>
</evidence>
<evidence type="ECO:0000313" key="8">
    <source>
        <dbReference type="EMBL" id="CAF3654586.1"/>
    </source>
</evidence>
<evidence type="ECO:0000313" key="4">
    <source>
        <dbReference type="EMBL" id="CAF0758431.1"/>
    </source>
</evidence>
<feature type="region of interest" description="Disordered" evidence="1">
    <location>
        <begin position="131"/>
        <end position="150"/>
    </location>
</feature>
<protein>
    <submittedName>
        <fullName evidence="5">Uncharacterized protein</fullName>
    </submittedName>
</protein>
<evidence type="ECO:0000313" key="9">
    <source>
        <dbReference type="Proteomes" id="UP000663854"/>
    </source>
</evidence>
<dbReference type="EMBL" id="CAJNOL010000023">
    <property type="protein sequence ID" value="CAF0756955.1"/>
    <property type="molecule type" value="Genomic_DNA"/>
</dbReference>
<dbReference type="Proteomes" id="UP000663874">
    <property type="component" value="Unassembled WGS sequence"/>
</dbReference>
<reference evidence="5" key="1">
    <citation type="submission" date="2021-02" db="EMBL/GenBank/DDBJ databases">
        <authorList>
            <person name="Nowell W R."/>
        </authorList>
    </citation>
    <scope>NUCLEOTIDE SEQUENCE</scope>
</reference>